<dbReference type="GO" id="GO:0005737">
    <property type="term" value="C:cytoplasm"/>
    <property type="evidence" value="ECO:0007669"/>
    <property type="project" value="UniProtKB-SubCell"/>
</dbReference>
<protein>
    <submittedName>
        <fullName evidence="9">Armadillo-type fold</fullName>
    </submittedName>
</protein>
<dbReference type="InterPro" id="IPR040122">
    <property type="entry name" value="Importin_beta"/>
</dbReference>
<dbReference type="GO" id="GO:0031267">
    <property type="term" value="F:small GTPase binding"/>
    <property type="evidence" value="ECO:0007669"/>
    <property type="project" value="InterPro"/>
</dbReference>
<dbReference type="GO" id="GO:0006606">
    <property type="term" value="P:protein import into nucleus"/>
    <property type="evidence" value="ECO:0007669"/>
    <property type="project" value="InterPro"/>
</dbReference>
<evidence type="ECO:0000313" key="9">
    <source>
        <dbReference type="EMBL" id="KAG7585631.1"/>
    </source>
</evidence>
<comment type="subcellular location">
    <subcellularLocation>
        <location evidence="2">Cytoplasm</location>
    </subcellularLocation>
    <subcellularLocation>
        <location evidence="1">Nucleus</location>
    </subcellularLocation>
</comment>
<dbReference type="EMBL" id="JAEFBK010000007">
    <property type="protein sequence ID" value="KAG7585631.1"/>
    <property type="molecule type" value="Genomic_DNA"/>
</dbReference>
<keyword evidence="6" id="KW-0653">Protein transport</keyword>
<accession>A0A8T2BPN9</accession>
<evidence type="ECO:0000256" key="5">
    <source>
        <dbReference type="ARBA" id="ARBA00022737"/>
    </source>
</evidence>
<keyword evidence="3" id="KW-0813">Transport</keyword>
<reference evidence="9 10" key="1">
    <citation type="submission" date="2020-12" db="EMBL/GenBank/DDBJ databases">
        <title>Concerted genomic and epigenomic changes stabilize Arabidopsis allopolyploids.</title>
        <authorList>
            <person name="Chen Z."/>
        </authorList>
    </citation>
    <scope>NUCLEOTIDE SEQUENCE [LARGE SCALE GENOMIC DNA]</scope>
    <source>
        <strain evidence="9">Allo738</strain>
        <tissue evidence="9">Leaf</tissue>
    </source>
</reference>
<keyword evidence="10" id="KW-1185">Reference proteome</keyword>
<evidence type="ECO:0000256" key="2">
    <source>
        <dbReference type="ARBA" id="ARBA00004496"/>
    </source>
</evidence>
<evidence type="ECO:0000256" key="6">
    <source>
        <dbReference type="ARBA" id="ARBA00022927"/>
    </source>
</evidence>
<evidence type="ECO:0000313" key="10">
    <source>
        <dbReference type="Proteomes" id="UP000694240"/>
    </source>
</evidence>
<comment type="caution">
    <text evidence="9">The sequence shown here is derived from an EMBL/GenBank/DDBJ whole genome shotgun (WGS) entry which is preliminary data.</text>
</comment>
<dbReference type="InterPro" id="IPR041389">
    <property type="entry name" value="Importin_rep_6"/>
</dbReference>
<feature type="domain" description="Importin N-terminal" evidence="8">
    <location>
        <begin position="40"/>
        <end position="117"/>
    </location>
</feature>
<evidence type="ECO:0000256" key="7">
    <source>
        <dbReference type="ARBA" id="ARBA00023242"/>
    </source>
</evidence>
<gene>
    <name evidence="9" type="ORF">ISN45_Aa02g009750</name>
</gene>
<organism evidence="9 10">
    <name type="scientific">Arabidopsis thaliana x Arabidopsis arenosa</name>
    <dbReference type="NCBI Taxonomy" id="1240361"/>
    <lineage>
        <taxon>Eukaryota</taxon>
        <taxon>Viridiplantae</taxon>
        <taxon>Streptophyta</taxon>
        <taxon>Embryophyta</taxon>
        <taxon>Tracheophyta</taxon>
        <taxon>Spermatophyta</taxon>
        <taxon>Magnoliopsida</taxon>
        <taxon>eudicotyledons</taxon>
        <taxon>Gunneridae</taxon>
        <taxon>Pentapetalae</taxon>
        <taxon>rosids</taxon>
        <taxon>malvids</taxon>
        <taxon>Brassicales</taxon>
        <taxon>Brassicaceae</taxon>
        <taxon>Camelineae</taxon>
        <taxon>Arabidopsis</taxon>
    </lineage>
</organism>
<dbReference type="InterPro" id="IPR041653">
    <property type="entry name" value="Importin_rep_4"/>
</dbReference>
<dbReference type="InterPro" id="IPR001494">
    <property type="entry name" value="Importin-beta_N"/>
</dbReference>
<keyword evidence="5" id="KW-0677">Repeat</keyword>
<dbReference type="InterPro" id="IPR058584">
    <property type="entry name" value="IMB1_TNPO1-like_TPR"/>
</dbReference>
<dbReference type="InterPro" id="IPR034085">
    <property type="entry name" value="TOG"/>
</dbReference>
<evidence type="ECO:0000256" key="1">
    <source>
        <dbReference type="ARBA" id="ARBA00004123"/>
    </source>
</evidence>
<proteinExistence type="predicted"/>
<evidence type="ECO:0000259" key="8">
    <source>
        <dbReference type="PROSITE" id="PS50166"/>
    </source>
</evidence>
<dbReference type="Pfam" id="PF18829">
    <property type="entry name" value="Importin_rep_6"/>
    <property type="match status" value="1"/>
</dbReference>
<sequence length="1119" mass="123469">MAIDQQTQIQLSILLGPDSSHFETLISHLMSSSNEQRSHAESLFNLCKQTHPDSLALKLVQSLNSSPNIELRAMSAVLLRKQLTRTGDDDDSAFIYPRIAESTRLTLKSVLITSLQQESTKSIAKKVCDTISELASAILPENGWPELLPFMFQCVVAADNPNLQEYALLIFSRLAQYIGETLIPYLSTLHSVFSQSLRNSTSADVRITALGAAINFIQCLSKASDRDIFQDLLPLMMQTLTEALNSGQEATAQEALELLIELAGTEPRFLRRQIVEIVGSMLQIAEAESLEEGTRHLAVEFVITLAEARERAPGMIRKLPQFITKLFSVLMNMLLDIEDDPAWHSAENEDEDAGETSNYGFGQECLDRLAISLGGNTIVPVASEVFSGFFAASEWQKHHAALIALAQIAEGCSKVMIKNLEQVVSMVLNSFQHPHPRVRWAAINAIGQLSTDLGPVLQTKYHQSVLPALVGAMDDFQNPRVQAHAASAVLNFSENCTPEILTPYLDGVISKLLVLLQNGKQMVQEGALTALASVADSSQELFQKYYDAVMPYLKAILVNANDKANRMLRAKSMECISLVGMAVGKEKFMDDAKQVMEVLMSLQGSQLEADDPTTSYMLQAWARLCKCLGKDFLPYMGVVMPPLLQSAQLKPDVIISSADSDADIDDEDDSIETITLGDKRIGIKTSVLEEKATACNMLCCYADELKEGFFPWIDQVAPILVPLLKFYFHEEVRKAAVSGMPELLRSAKLAVEKGESQGRNESYIKHLSDYIIPALLEALHKEPEVEICASMLESLNECVQISGPILDESQVRGIVEETKHAVIASSTRRSERAERARAEDFDAEESEILKEENEQEEEVFDQIGDLLGTLIKTFKTSFLPMFDELSSYITPMLGSDRTAEERRIAICIFDDVAEHCREAALKYYDTFVPFLLEACNDENVDIRQAAVYGIGVCAEFGGTVFRPLVGEALSKLDVVIAHPNAQQSENAMAYDNAVSALGKICQFHRDSIDAGRIVPAWLNCLPIKGDTVEAKIVHDQLCSMVERSDPDLLGPNHQYLPKIVAVFAEVLCAGSTLATEQTVSRMINILRQLQQTLSPSALASTWSSLQPQQQLALQSILSS</sequence>
<dbReference type="SMART" id="SM01349">
    <property type="entry name" value="TOG"/>
    <property type="match status" value="1"/>
</dbReference>
<dbReference type="InterPro" id="IPR000357">
    <property type="entry name" value="HEAT"/>
</dbReference>
<name>A0A8T2BPN9_9BRAS</name>
<evidence type="ECO:0000256" key="3">
    <source>
        <dbReference type="ARBA" id="ARBA00022448"/>
    </source>
</evidence>
<evidence type="ECO:0000256" key="4">
    <source>
        <dbReference type="ARBA" id="ARBA00022490"/>
    </source>
</evidence>
<dbReference type="GO" id="GO:0005634">
    <property type="term" value="C:nucleus"/>
    <property type="evidence" value="ECO:0007669"/>
    <property type="project" value="UniProtKB-SubCell"/>
</dbReference>
<dbReference type="Pfam" id="PF18808">
    <property type="entry name" value="Importin_rep_4"/>
    <property type="match status" value="1"/>
</dbReference>
<dbReference type="AlphaFoldDB" id="A0A8T2BPN9"/>
<dbReference type="Pfam" id="PF25574">
    <property type="entry name" value="TPR_IMB1"/>
    <property type="match status" value="1"/>
</dbReference>
<dbReference type="Proteomes" id="UP000694240">
    <property type="component" value="Chromosome 7"/>
</dbReference>
<dbReference type="InterPro" id="IPR057672">
    <property type="entry name" value="TPR_IPO4/5"/>
</dbReference>
<dbReference type="Pfam" id="PF02985">
    <property type="entry name" value="HEAT"/>
    <property type="match status" value="1"/>
</dbReference>
<keyword evidence="7" id="KW-0539">Nucleus</keyword>
<dbReference type="Pfam" id="PF13513">
    <property type="entry name" value="HEAT_EZ"/>
    <property type="match status" value="1"/>
</dbReference>
<dbReference type="Pfam" id="PF25780">
    <property type="entry name" value="TPR_IPO5"/>
    <property type="match status" value="1"/>
</dbReference>
<dbReference type="PROSITE" id="PS50166">
    <property type="entry name" value="IMPORTIN_B_NT"/>
    <property type="match status" value="1"/>
</dbReference>
<dbReference type="PANTHER" id="PTHR10527">
    <property type="entry name" value="IMPORTIN BETA"/>
    <property type="match status" value="1"/>
</dbReference>
<keyword evidence="4" id="KW-0963">Cytoplasm</keyword>